<evidence type="ECO:0000313" key="1">
    <source>
        <dbReference type="EMBL" id="KAK3247709.1"/>
    </source>
</evidence>
<proteinExistence type="predicted"/>
<comment type="caution">
    <text evidence="1">The sequence shown here is derived from an EMBL/GenBank/DDBJ whole genome shotgun (WGS) entry which is preliminary data.</text>
</comment>
<dbReference type="EMBL" id="LGRX02028720">
    <property type="protein sequence ID" value="KAK3247709.1"/>
    <property type="molecule type" value="Genomic_DNA"/>
</dbReference>
<dbReference type="AlphaFoldDB" id="A0AAE0C4L7"/>
<reference evidence="1 2" key="1">
    <citation type="journal article" date="2015" name="Genome Biol. Evol.">
        <title>Comparative Genomics of a Bacterivorous Green Alga Reveals Evolutionary Causalities and Consequences of Phago-Mixotrophic Mode of Nutrition.</title>
        <authorList>
            <person name="Burns J.A."/>
            <person name="Paasch A."/>
            <person name="Narechania A."/>
            <person name="Kim E."/>
        </authorList>
    </citation>
    <scope>NUCLEOTIDE SEQUENCE [LARGE SCALE GENOMIC DNA]</scope>
    <source>
        <strain evidence="1 2">PLY_AMNH</strain>
    </source>
</reference>
<keyword evidence="2" id="KW-1185">Reference proteome</keyword>
<name>A0AAE0C4L7_9CHLO</name>
<organism evidence="1 2">
    <name type="scientific">Cymbomonas tetramitiformis</name>
    <dbReference type="NCBI Taxonomy" id="36881"/>
    <lineage>
        <taxon>Eukaryota</taxon>
        <taxon>Viridiplantae</taxon>
        <taxon>Chlorophyta</taxon>
        <taxon>Pyramimonadophyceae</taxon>
        <taxon>Pyramimonadales</taxon>
        <taxon>Pyramimonadaceae</taxon>
        <taxon>Cymbomonas</taxon>
    </lineage>
</organism>
<gene>
    <name evidence="1" type="ORF">CYMTET_42800</name>
</gene>
<dbReference type="Proteomes" id="UP001190700">
    <property type="component" value="Unassembled WGS sequence"/>
</dbReference>
<evidence type="ECO:0000313" key="2">
    <source>
        <dbReference type="Proteomes" id="UP001190700"/>
    </source>
</evidence>
<accession>A0AAE0C4L7</accession>
<sequence length="108" mass="11980">MTESENRGSPAAAVPAHKSRANGVFVYKGSGKIQSHNAPLSQKMCAKKARDVQWCLAKCNQVQAYCKGPIEVMNKCMKKAESLEVEGWYMGEDGKLIRDTSREPPKYT</sequence>
<protein>
    <submittedName>
        <fullName evidence="1">Uncharacterized protein</fullName>
    </submittedName>
</protein>